<comment type="caution">
    <text evidence="2">The sequence shown here is derived from an EMBL/GenBank/DDBJ whole genome shotgun (WGS) entry which is preliminary data.</text>
</comment>
<dbReference type="Gene3D" id="3.50.50.60">
    <property type="entry name" value="FAD/NAD(P)-binding domain"/>
    <property type="match status" value="1"/>
</dbReference>
<reference evidence="2" key="2">
    <citation type="journal article" date="2021" name="PeerJ">
        <title>Extensive microbial diversity within the chicken gut microbiome revealed by metagenomics and culture.</title>
        <authorList>
            <person name="Gilroy R."/>
            <person name="Ravi A."/>
            <person name="Getino M."/>
            <person name="Pursley I."/>
            <person name="Horton D.L."/>
            <person name="Alikhan N.F."/>
            <person name="Baker D."/>
            <person name="Gharbi K."/>
            <person name="Hall N."/>
            <person name="Watson M."/>
            <person name="Adriaenssens E.M."/>
            <person name="Foster-Nyarko E."/>
            <person name="Jarju S."/>
            <person name="Secka A."/>
            <person name="Antonio M."/>
            <person name="Oren A."/>
            <person name="Chaudhuri R.R."/>
            <person name="La Ragione R."/>
            <person name="Hildebrand F."/>
            <person name="Pallen M.J."/>
        </authorList>
    </citation>
    <scope>NUCLEOTIDE SEQUENCE</scope>
    <source>
        <strain evidence="2">ChiW3-316</strain>
    </source>
</reference>
<dbReference type="Pfam" id="PF01593">
    <property type="entry name" value="Amino_oxidase"/>
    <property type="match status" value="1"/>
</dbReference>
<dbReference type="SUPFAM" id="SSF51905">
    <property type="entry name" value="FAD/NAD(P)-binding domain"/>
    <property type="match status" value="1"/>
</dbReference>
<dbReference type="PANTHER" id="PTHR42923:SF47">
    <property type="entry name" value="BLR3003 PROTEIN"/>
    <property type="match status" value="1"/>
</dbReference>
<dbReference type="Pfam" id="PF13450">
    <property type="entry name" value="NAD_binding_8"/>
    <property type="match status" value="1"/>
</dbReference>
<dbReference type="GO" id="GO:0016491">
    <property type="term" value="F:oxidoreductase activity"/>
    <property type="evidence" value="ECO:0007669"/>
    <property type="project" value="InterPro"/>
</dbReference>
<dbReference type="AlphaFoldDB" id="A0A9D1M4U7"/>
<evidence type="ECO:0000259" key="1">
    <source>
        <dbReference type="Pfam" id="PF01593"/>
    </source>
</evidence>
<organism evidence="2 3">
    <name type="scientific">Candidatus Scatocola faecipullorum</name>
    <dbReference type="NCBI Taxonomy" id="2840917"/>
    <lineage>
        <taxon>Bacteria</taxon>
        <taxon>Pseudomonadati</taxon>
        <taxon>Pseudomonadota</taxon>
        <taxon>Alphaproteobacteria</taxon>
        <taxon>Rhodospirillales</taxon>
        <taxon>Rhodospirillaceae</taxon>
        <taxon>Rhodospirillaceae incertae sedis</taxon>
        <taxon>Candidatus Scatocola</taxon>
    </lineage>
</organism>
<evidence type="ECO:0000313" key="2">
    <source>
        <dbReference type="EMBL" id="HIU53643.1"/>
    </source>
</evidence>
<feature type="domain" description="Amine oxidase" evidence="1">
    <location>
        <begin position="145"/>
        <end position="347"/>
    </location>
</feature>
<evidence type="ECO:0000313" key="3">
    <source>
        <dbReference type="Proteomes" id="UP000824107"/>
    </source>
</evidence>
<name>A0A9D1M4U7_9PROT</name>
<dbReference type="InterPro" id="IPR036188">
    <property type="entry name" value="FAD/NAD-bd_sf"/>
</dbReference>
<accession>A0A9D1M4U7</accession>
<dbReference type="EMBL" id="DVNC01000039">
    <property type="protein sequence ID" value="HIU53643.1"/>
    <property type="molecule type" value="Genomic_DNA"/>
</dbReference>
<reference evidence="2" key="1">
    <citation type="submission" date="2020-10" db="EMBL/GenBank/DDBJ databases">
        <authorList>
            <person name="Gilroy R."/>
        </authorList>
    </citation>
    <scope>NUCLEOTIDE SEQUENCE</scope>
    <source>
        <strain evidence="2">ChiW3-316</strain>
    </source>
</reference>
<gene>
    <name evidence="2" type="ORF">IAD20_06140</name>
</gene>
<protein>
    <submittedName>
        <fullName evidence="2">FAD-dependent oxidoreductase</fullName>
    </submittedName>
</protein>
<sequence>MRPTYHIIGGGAAGLSAALYLAQRHPDYHITVYEAAGHPGGRAYSFVAADWQMSLDNATHVILGANTCCRRFAGKDFFRSDITFRDIYQNKTLRHWLHCREEIAEAVFNTAFADISGRQWLNIARQLFPFTPGKFKAGFSCGDLSGRLIDKMSASLKDIRCGWRLTGFKEKDKQLCELWFGRRKVNVKPQDRVVSALDSYHYGQLFESFRFDYHTIINIYFRTSMQITLPGGNNMLGLIGGTAQWLFSSPGLLAVTISNADHIRINDDMLARQVWGEICRIREREAAFMPDYKVLRHKRATIKQDRLNNSRRPDTAQTRWLNLQICGDWTMKNYPCCLETAIRSAYRLK</sequence>
<dbReference type="InterPro" id="IPR002937">
    <property type="entry name" value="Amino_oxidase"/>
</dbReference>
<dbReference type="Proteomes" id="UP000824107">
    <property type="component" value="Unassembled WGS sequence"/>
</dbReference>
<dbReference type="InterPro" id="IPR050464">
    <property type="entry name" value="Zeta_carotene_desat/Oxidored"/>
</dbReference>
<proteinExistence type="predicted"/>
<dbReference type="PANTHER" id="PTHR42923">
    <property type="entry name" value="PROTOPORPHYRINOGEN OXIDASE"/>
    <property type="match status" value="1"/>
</dbReference>